<dbReference type="PANTHER" id="PTHR43884">
    <property type="entry name" value="ACYL-COA DEHYDROGENASE"/>
    <property type="match status" value="1"/>
</dbReference>
<dbReference type="Pfam" id="PF00441">
    <property type="entry name" value="Acyl-CoA_dh_1"/>
    <property type="match status" value="1"/>
</dbReference>
<name>A0ABT2PKP9_9BURK</name>
<dbReference type="InterPro" id="IPR036250">
    <property type="entry name" value="AcylCo_DH-like_C"/>
</dbReference>
<evidence type="ECO:0000259" key="6">
    <source>
        <dbReference type="Pfam" id="PF00441"/>
    </source>
</evidence>
<dbReference type="PANTHER" id="PTHR43884:SF20">
    <property type="entry name" value="ACYL-COA DEHYDROGENASE FADE28"/>
    <property type="match status" value="1"/>
</dbReference>
<dbReference type="Gene3D" id="1.20.140.10">
    <property type="entry name" value="Butyryl-CoA Dehydrogenase, subunit A, domain 3"/>
    <property type="match status" value="1"/>
</dbReference>
<feature type="domain" description="Acyl-CoA dehydrogenase/oxidase N-terminal" evidence="7">
    <location>
        <begin position="6"/>
        <end position="84"/>
    </location>
</feature>
<dbReference type="InterPro" id="IPR009075">
    <property type="entry name" value="AcylCo_DH/oxidase_C"/>
</dbReference>
<organism evidence="8 9">
    <name type="scientific">Acidovorax bellezanensis</name>
    <dbReference type="NCBI Taxonomy" id="2976702"/>
    <lineage>
        <taxon>Bacteria</taxon>
        <taxon>Pseudomonadati</taxon>
        <taxon>Pseudomonadota</taxon>
        <taxon>Betaproteobacteria</taxon>
        <taxon>Burkholderiales</taxon>
        <taxon>Comamonadaceae</taxon>
        <taxon>Acidovorax</taxon>
    </lineage>
</organism>
<dbReference type="RefSeq" id="WP_261500212.1">
    <property type="nucleotide sequence ID" value="NZ_JAODYH010000004.1"/>
</dbReference>
<evidence type="ECO:0000256" key="4">
    <source>
        <dbReference type="ARBA" id="ARBA00022827"/>
    </source>
</evidence>
<protein>
    <submittedName>
        <fullName evidence="8">Acyl-CoA/acyl-ACP dehydrogenase</fullName>
    </submittedName>
</protein>
<accession>A0ABT2PKP9</accession>
<reference evidence="8 9" key="1">
    <citation type="submission" date="2022-09" db="EMBL/GenBank/DDBJ databases">
        <title>Draft genome of isolate Be4.</title>
        <authorList>
            <person name="Sanchez-Castro I."/>
            <person name="Martinez-Rodriguez P."/>
            <person name="Descostes M."/>
            <person name="Merroun M."/>
        </authorList>
    </citation>
    <scope>NUCLEOTIDE SEQUENCE [LARGE SCALE GENOMIC DNA]</scope>
    <source>
        <strain evidence="8 9">Be4</strain>
    </source>
</reference>
<dbReference type="EMBL" id="JAODYH010000004">
    <property type="protein sequence ID" value="MCT9811044.1"/>
    <property type="molecule type" value="Genomic_DNA"/>
</dbReference>
<gene>
    <name evidence="8" type="ORF">N0K08_10400</name>
</gene>
<evidence type="ECO:0000256" key="5">
    <source>
        <dbReference type="ARBA" id="ARBA00023002"/>
    </source>
</evidence>
<keyword evidence="4" id="KW-0274">FAD</keyword>
<comment type="caution">
    <text evidence="8">The sequence shown here is derived from an EMBL/GenBank/DDBJ whole genome shotgun (WGS) entry which is preliminary data.</text>
</comment>
<keyword evidence="5" id="KW-0560">Oxidoreductase</keyword>
<proteinExistence type="inferred from homology"/>
<evidence type="ECO:0000256" key="3">
    <source>
        <dbReference type="ARBA" id="ARBA00022630"/>
    </source>
</evidence>
<dbReference type="InterPro" id="IPR013786">
    <property type="entry name" value="AcylCoA_DH/ox_N"/>
</dbReference>
<comment type="cofactor">
    <cofactor evidence="1">
        <name>FAD</name>
        <dbReference type="ChEBI" id="CHEBI:57692"/>
    </cofactor>
</comment>
<evidence type="ECO:0000313" key="8">
    <source>
        <dbReference type="EMBL" id="MCT9811044.1"/>
    </source>
</evidence>
<dbReference type="Proteomes" id="UP001525968">
    <property type="component" value="Unassembled WGS sequence"/>
</dbReference>
<evidence type="ECO:0000256" key="1">
    <source>
        <dbReference type="ARBA" id="ARBA00001974"/>
    </source>
</evidence>
<keyword evidence="3" id="KW-0285">Flavoprotein</keyword>
<dbReference type="InterPro" id="IPR009100">
    <property type="entry name" value="AcylCoA_DH/oxidase_NM_dom_sf"/>
</dbReference>
<evidence type="ECO:0000259" key="7">
    <source>
        <dbReference type="Pfam" id="PF02771"/>
    </source>
</evidence>
<comment type="similarity">
    <text evidence="2">Belongs to the acyl-CoA dehydrogenase family.</text>
</comment>
<keyword evidence="9" id="KW-1185">Reference proteome</keyword>
<dbReference type="SUPFAM" id="SSF47203">
    <property type="entry name" value="Acyl-CoA dehydrogenase C-terminal domain-like"/>
    <property type="match status" value="1"/>
</dbReference>
<evidence type="ECO:0000313" key="9">
    <source>
        <dbReference type="Proteomes" id="UP001525968"/>
    </source>
</evidence>
<dbReference type="Pfam" id="PF02771">
    <property type="entry name" value="Acyl-CoA_dh_N"/>
    <property type="match status" value="1"/>
</dbReference>
<feature type="domain" description="Acyl-CoA dehydrogenase/oxidase C-terminal" evidence="6">
    <location>
        <begin position="210"/>
        <end position="326"/>
    </location>
</feature>
<dbReference type="Gene3D" id="1.10.540.10">
    <property type="entry name" value="Acyl-CoA dehydrogenase/oxidase, N-terminal domain"/>
    <property type="match status" value="1"/>
</dbReference>
<dbReference type="InterPro" id="IPR037069">
    <property type="entry name" value="AcylCoA_DH/ox_N_sf"/>
</dbReference>
<dbReference type="SUPFAM" id="SSF56645">
    <property type="entry name" value="Acyl-CoA dehydrogenase NM domain-like"/>
    <property type="match status" value="1"/>
</dbReference>
<evidence type="ECO:0000256" key="2">
    <source>
        <dbReference type="ARBA" id="ARBA00009347"/>
    </source>
</evidence>
<sequence length="346" mass="37286">MDFALNDEQQMLQESARRFFSERHPLSRAREALPWSDAAQQTLWADMAAMGWMGLLVPESHDGLGLGLCEAFLVAEAAGQQLLNLPWASSAVLLPLWLKASDAPPAALLDWVQAAAQGERAFHCSPASSQWQDYALQASDVIAVQGWHDDSLPLRLALQTGPRQSGPHQTAPGALDATQSIAALAPSDAKEWLTLDLSPQARAQARAAYRLALVGELIGAGQASLQMARNYACERVQFGKPIGSYQAIKHQLANAWMAMDNARLAALYAAAALDGDLPDWRFACAAAELTAIEGAQQTTRTSIQVLGGMGFTWEHDAHLYLKRVQHVATRLGGASRALSQLEALAC</sequence>